<evidence type="ECO:0000313" key="2">
    <source>
        <dbReference type="EMBL" id="AKS46635.1"/>
    </source>
</evidence>
<dbReference type="RefSeq" id="WP_049834924.1">
    <property type="nucleotide sequence ID" value="NZ_CP012160.1"/>
</dbReference>
<protein>
    <submittedName>
        <fullName evidence="2">Glycosyl transferase family 2</fullName>
    </submittedName>
</protein>
<dbReference type="AlphaFoldDB" id="A0A0K0Y6U3"/>
<dbReference type="OrthoDB" id="9802649at2"/>
<name>A0A0K0Y6U3_9RHOB</name>
<organism evidence="2 3">
    <name type="scientific">Octadecabacter temperatus</name>
    <dbReference type="NCBI Taxonomy" id="1458307"/>
    <lineage>
        <taxon>Bacteria</taxon>
        <taxon>Pseudomonadati</taxon>
        <taxon>Pseudomonadota</taxon>
        <taxon>Alphaproteobacteria</taxon>
        <taxon>Rhodobacterales</taxon>
        <taxon>Roseobacteraceae</taxon>
        <taxon>Octadecabacter</taxon>
    </lineage>
</organism>
<gene>
    <name evidence="2" type="ORF">OSB_20960</name>
</gene>
<dbReference type="InterPro" id="IPR029044">
    <property type="entry name" value="Nucleotide-diphossugar_trans"/>
</dbReference>
<dbReference type="SUPFAM" id="SSF53448">
    <property type="entry name" value="Nucleotide-diphospho-sugar transferases"/>
    <property type="match status" value="1"/>
</dbReference>
<dbReference type="STRING" id="1458307.OSB_20960"/>
<dbReference type="PATRIC" id="fig|1458307.3.peg.2110"/>
<evidence type="ECO:0000259" key="1">
    <source>
        <dbReference type="Pfam" id="PF00535"/>
    </source>
</evidence>
<dbReference type="Gene3D" id="3.90.550.10">
    <property type="entry name" value="Spore Coat Polysaccharide Biosynthesis Protein SpsA, Chain A"/>
    <property type="match status" value="1"/>
</dbReference>
<reference evidence="2 3" key="1">
    <citation type="journal article" date="2015" name="Genome Announc.">
        <title>Closed Genome Sequence of Octadecabacter temperatus SB1, the First Mesophilic Species of the Genus Octadecabacter.</title>
        <authorList>
            <person name="Voget S."/>
            <person name="Billerbeck S."/>
            <person name="Simon M."/>
            <person name="Daniel R."/>
        </authorList>
    </citation>
    <scope>NUCLEOTIDE SEQUENCE [LARGE SCALE GENOMIC DNA]</scope>
    <source>
        <strain evidence="2 3">SB1</strain>
    </source>
</reference>
<dbReference type="InterPro" id="IPR001173">
    <property type="entry name" value="Glyco_trans_2-like"/>
</dbReference>
<feature type="domain" description="Glycosyltransferase 2-like" evidence="1">
    <location>
        <begin position="28"/>
        <end position="135"/>
    </location>
</feature>
<dbReference type="Proteomes" id="UP000067444">
    <property type="component" value="Chromosome"/>
</dbReference>
<dbReference type="EMBL" id="CP012160">
    <property type="protein sequence ID" value="AKS46635.1"/>
    <property type="molecule type" value="Genomic_DNA"/>
</dbReference>
<proteinExistence type="predicted"/>
<keyword evidence="3" id="KW-1185">Reference proteome</keyword>
<evidence type="ECO:0000313" key="3">
    <source>
        <dbReference type="Proteomes" id="UP000067444"/>
    </source>
</evidence>
<dbReference type="GO" id="GO:0016740">
    <property type="term" value="F:transferase activity"/>
    <property type="evidence" value="ECO:0007669"/>
    <property type="project" value="UniProtKB-KW"/>
</dbReference>
<accession>A0A0K0Y6U3</accession>
<dbReference type="Pfam" id="PF00535">
    <property type="entry name" value="Glycos_transf_2"/>
    <property type="match status" value="1"/>
</dbReference>
<dbReference type="KEGG" id="otm:OSB_20960"/>
<keyword evidence="2" id="KW-0808">Transferase</keyword>
<sequence>MMLRPNDLHKEHSTFVGTAGNSSACVHILMAVHQGEKYLPQQLSSFTTQTYPNWALWAGIDAPKAGEDQSREILNACVKKPVVLDGPALGVAANFMALMSAAPAGEIWALADQDDVWLPDKLARAVEQLNKISPDTPALYCARTLIADNRLGRMRLSPMRRRGPSFANALVQNIASGNTIVLNSAATQLVASVIADTPTPVIHDWWLYQLITAVGGQVICDEQPVLLYRQHSNNVLGANDCWRSRLRRVKLIWQGVWAGWTDRNIDCLTAISGQMTPQNQQRLRTFTQAREASLWRRLFQLRRSGIYRQRSAAGGVMWLAALFGRL</sequence>